<evidence type="ECO:0000313" key="11">
    <source>
        <dbReference type="Proteomes" id="UP000544107"/>
    </source>
</evidence>
<dbReference type="EC" id="4.1.3.34" evidence="8"/>
<keyword evidence="9" id="KW-0547">Nucleotide-binding</keyword>
<dbReference type="SUPFAM" id="SSF51621">
    <property type="entry name" value="Phosphoenolpyruvate/pyruvate domain"/>
    <property type="match status" value="1"/>
</dbReference>
<feature type="binding site" evidence="6">
    <location>
        <position position="157"/>
    </location>
    <ligand>
        <name>Mg(2+)</name>
        <dbReference type="ChEBI" id="CHEBI:18420"/>
    </ligand>
</feature>
<evidence type="ECO:0000259" key="7">
    <source>
        <dbReference type="Pfam" id="PF03328"/>
    </source>
</evidence>
<evidence type="ECO:0000313" key="10">
    <source>
        <dbReference type="Proteomes" id="UP000185598"/>
    </source>
</evidence>
<dbReference type="GO" id="GO:0005524">
    <property type="term" value="F:ATP binding"/>
    <property type="evidence" value="ECO:0007669"/>
    <property type="project" value="UniProtKB-KW"/>
</dbReference>
<evidence type="ECO:0000313" key="8">
    <source>
        <dbReference type="EMBL" id="MBB4009022.1"/>
    </source>
</evidence>
<organism evidence="9 10">
    <name type="scientific">Allorhizobium taibaishanense</name>
    <dbReference type="NCBI Taxonomy" id="887144"/>
    <lineage>
        <taxon>Bacteria</taxon>
        <taxon>Pseudomonadati</taxon>
        <taxon>Pseudomonadota</taxon>
        <taxon>Alphaproteobacteria</taxon>
        <taxon>Hyphomicrobiales</taxon>
        <taxon>Rhizobiaceae</taxon>
        <taxon>Rhizobium/Agrobacterium group</taxon>
        <taxon>Allorhizobium</taxon>
    </lineage>
</organism>
<dbReference type="EMBL" id="MKIN01000023">
    <property type="protein sequence ID" value="OLP48669.1"/>
    <property type="molecule type" value="Genomic_DNA"/>
</dbReference>
<evidence type="ECO:0000256" key="5">
    <source>
        <dbReference type="PIRSR" id="PIRSR015582-1"/>
    </source>
</evidence>
<evidence type="ECO:0000256" key="1">
    <source>
        <dbReference type="ARBA" id="ARBA00001946"/>
    </source>
</evidence>
<proteinExistence type="inferred from homology"/>
<keyword evidence="4 6" id="KW-0460">Magnesium</keyword>
<keyword evidence="3 6" id="KW-0479">Metal-binding</keyword>
<dbReference type="InterPro" id="IPR040186">
    <property type="entry name" value="Citramalyl-CoA_lyase"/>
</dbReference>
<accession>A0A1Q9A2C2</accession>
<dbReference type="InterPro" id="IPR015813">
    <property type="entry name" value="Pyrv/PenolPyrv_kinase-like_dom"/>
</dbReference>
<dbReference type="OrthoDB" id="9800547at2"/>
<evidence type="ECO:0000256" key="3">
    <source>
        <dbReference type="ARBA" id="ARBA00022723"/>
    </source>
</evidence>
<evidence type="ECO:0000256" key="2">
    <source>
        <dbReference type="ARBA" id="ARBA00005568"/>
    </source>
</evidence>
<dbReference type="RefSeq" id="WP_075615980.1">
    <property type="nucleotide sequence ID" value="NZ_JACIED010000004.1"/>
</dbReference>
<feature type="binding site" evidence="5">
    <location>
        <position position="75"/>
    </location>
    <ligand>
        <name>substrate</name>
    </ligand>
</feature>
<dbReference type="GO" id="GO:0047777">
    <property type="term" value="F:(S)-citramalyl-CoA lyase activity"/>
    <property type="evidence" value="ECO:0007669"/>
    <property type="project" value="TreeGrafter"/>
</dbReference>
<evidence type="ECO:0000313" key="9">
    <source>
        <dbReference type="EMBL" id="OLP48669.1"/>
    </source>
</evidence>
<dbReference type="AlphaFoldDB" id="A0A1Q9A2C2"/>
<keyword evidence="8" id="KW-0456">Lyase</keyword>
<comment type="cofactor">
    <cofactor evidence="1">
        <name>Mg(2+)</name>
        <dbReference type="ChEBI" id="CHEBI:18420"/>
    </cofactor>
</comment>
<dbReference type="PIRSF" id="PIRSF015582">
    <property type="entry name" value="Cit_lyase_B"/>
    <property type="match status" value="1"/>
</dbReference>
<dbReference type="Pfam" id="PF03328">
    <property type="entry name" value="HpcH_HpaI"/>
    <property type="match status" value="1"/>
</dbReference>
<comment type="caution">
    <text evidence="9">The sequence shown here is derived from an EMBL/GenBank/DDBJ whole genome shotgun (WGS) entry which is preliminary data.</text>
</comment>
<dbReference type="InterPro" id="IPR011206">
    <property type="entry name" value="Citrate_lyase_beta/mcl1/mcl2"/>
</dbReference>
<dbReference type="PANTHER" id="PTHR11105:SF0">
    <property type="entry name" value="CITRAMALYL-COA LYASE, MITOCHONDRIAL"/>
    <property type="match status" value="1"/>
</dbReference>
<evidence type="ECO:0000256" key="4">
    <source>
        <dbReference type="ARBA" id="ARBA00022842"/>
    </source>
</evidence>
<evidence type="ECO:0000256" key="6">
    <source>
        <dbReference type="PIRSR" id="PIRSR015582-2"/>
    </source>
</evidence>
<dbReference type="GO" id="GO:0008816">
    <property type="term" value="F:citryl-CoA lyase activity"/>
    <property type="evidence" value="ECO:0007669"/>
    <property type="project" value="UniProtKB-EC"/>
</dbReference>
<reference evidence="8 11" key="2">
    <citation type="submission" date="2020-08" db="EMBL/GenBank/DDBJ databases">
        <title>Genomic Encyclopedia of Type Strains, Phase IV (KMG-IV): sequencing the most valuable type-strain genomes for metagenomic binning, comparative biology and taxonomic classification.</title>
        <authorList>
            <person name="Goeker M."/>
        </authorList>
    </citation>
    <scope>NUCLEOTIDE SEQUENCE [LARGE SCALE GENOMIC DNA]</scope>
    <source>
        <strain evidence="8 11">DSM 100021</strain>
    </source>
</reference>
<gene>
    <name evidence="9" type="ORF">BJF91_01630</name>
    <name evidence="8" type="ORF">GGQ71_003304</name>
</gene>
<keyword evidence="10" id="KW-1185">Reference proteome</keyword>
<dbReference type="STRING" id="887144.BJF91_01630"/>
<dbReference type="Proteomes" id="UP000544107">
    <property type="component" value="Unassembled WGS sequence"/>
</dbReference>
<comment type="similarity">
    <text evidence="2">Belongs to the HpcH/HpaI aldolase family.</text>
</comment>
<dbReference type="EMBL" id="JACIED010000004">
    <property type="protein sequence ID" value="MBB4009022.1"/>
    <property type="molecule type" value="Genomic_DNA"/>
</dbReference>
<dbReference type="InterPro" id="IPR040442">
    <property type="entry name" value="Pyrv_kinase-like_dom_sf"/>
</dbReference>
<dbReference type="GO" id="GO:0106064">
    <property type="term" value="P:regulation of cobalamin metabolic process"/>
    <property type="evidence" value="ECO:0007669"/>
    <property type="project" value="TreeGrafter"/>
</dbReference>
<feature type="binding site" evidence="6">
    <location>
        <position position="128"/>
    </location>
    <ligand>
        <name>Mg(2+)</name>
        <dbReference type="ChEBI" id="CHEBI:18420"/>
    </ligand>
</feature>
<name>A0A1Q9A2C2_9HYPH</name>
<sequence>MPSKPIDRPQRLRRSLLSVPAINRRALEKSVSLDCDGIIFDLEDSVAADSKADARDNLYQLLQHADLKGREAIIRINGSDSPWFSEDLALVASIGPDAVLLPKTERVDELASLRAGAGEKPALWAMIETPKAVLDVARLAGEGAGLGLECLVVGLNDLRKETRVPATPGRTFLVPWLMQVVLAARAYNLDVIDAVFNDFRDLEAFEDECSQGRSMGFDGKMLIHPAQIDASNRQFGPSEAEISEARAIVAAFAAPEASGLNVINHAGQMIERLHAEQAERLLSRLSLLPHP</sequence>
<keyword evidence="9" id="KW-0067">ATP-binding</keyword>
<reference evidence="9 10" key="1">
    <citation type="submission" date="2016-09" db="EMBL/GenBank/DDBJ databases">
        <title>Rhizobium oryziradicis sp. nov., isolated from the root of rice.</title>
        <authorList>
            <person name="Zhao J."/>
            <person name="Zhang X."/>
        </authorList>
    </citation>
    <scope>NUCLEOTIDE SEQUENCE [LARGE SCALE GENOMIC DNA]</scope>
    <source>
        <strain evidence="9 10">14971</strain>
    </source>
</reference>
<dbReference type="InterPro" id="IPR005000">
    <property type="entry name" value="Aldolase/citrate-lyase_domain"/>
</dbReference>
<dbReference type="Proteomes" id="UP000185598">
    <property type="component" value="Unassembled WGS sequence"/>
</dbReference>
<dbReference type="GO" id="GO:0046872">
    <property type="term" value="F:metal ion binding"/>
    <property type="evidence" value="ECO:0007669"/>
    <property type="project" value="UniProtKB-KW"/>
</dbReference>
<dbReference type="Gene3D" id="3.20.20.60">
    <property type="entry name" value="Phosphoenolpyruvate-binding domains"/>
    <property type="match status" value="1"/>
</dbReference>
<protein>
    <submittedName>
        <fullName evidence="9">ATP-binding protein</fullName>
    </submittedName>
    <submittedName>
        <fullName evidence="8">Citrate lyase subunit beta/citryl-CoA lyase</fullName>
        <ecNumber evidence="8">4.1.3.34</ecNumber>
    </submittedName>
</protein>
<dbReference type="PANTHER" id="PTHR11105">
    <property type="entry name" value="CITRATE LYASE SUBUNIT BETA-RELATED"/>
    <property type="match status" value="1"/>
</dbReference>
<feature type="binding site" evidence="5">
    <location>
        <position position="128"/>
    </location>
    <ligand>
        <name>substrate</name>
    </ligand>
</feature>
<feature type="domain" description="HpcH/HpaI aldolase/citrate lyase" evidence="7">
    <location>
        <begin position="14"/>
        <end position="225"/>
    </location>
</feature>